<accession>W7YKY1</accession>
<reference evidence="1 2" key="1">
    <citation type="journal article" date="2014" name="Genome Announc.">
        <title>Draft Genome Sequence of Cytophaga fermentans JCM 21142T, a Facultative Anaerobe Isolated from Marine Mud.</title>
        <authorList>
            <person name="Starns D."/>
            <person name="Oshima K."/>
            <person name="Suda W."/>
            <person name="Iino T."/>
            <person name="Yuki M."/>
            <person name="Inoue J."/>
            <person name="Kitamura K."/>
            <person name="Iida T."/>
            <person name="Darby A."/>
            <person name="Hattori M."/>
            <person name="Ohkuma M."/>
        </authorList>
    </citation>
    <scope>NUCLEOTIDE SEQUENCE [LARGE SCALE GENOMIC DNA]</scope>
    <source>
        <strain evidence="1 2">JCM 21142</strain>
    </source>
</reference>
<evidence type="ECO:0000313" key="1">
    <source>
        <dbReference type="EMBL" id="GAF03019.1"/>
    </source>
</evidence>
<protein>
    <submittedName>
        <fullName evidence="1">Uncharacterized protein</fullName>
    </submittedName>
</protein>
<keyword evidence="2" id="KW-1185">Reference proteome</keyword>
<organism evidence="1 2">
    <name type="scientific">Saccharicrinis fermentans DSM 9555 = JCM 21142</name>
    <dbReference type="NCBI Taxonomy" id="869213"/>
    <lineage>
        <taxon>Bacteria</taxon>
        <taxon>Pseudomonadati</taxon>
        <taxon>Bacteroidota</taxon>
        <taxon>Bacteroidia</taxon>
        <taxon>Marinilabiliales</taxon>
        <taxon>Marinilabiliaceae</taxon>
        <taxon>Saccharicrinis</taxon>
    </lineage>
</organism>
<dbReference type="STRING" id="869213.GCA_000517085_02336"/>
<dbReference type="Proteomes" id="UP000019402">
    <property type="component" value="Unassembled WGS sequence"/>
</dbReference>
<proteinExistence type="predicted"/>
<evidence type="ECO:0000313" key="2">
    <source>
        <dbReference type="Proteomes" id="UP000019402"/>
    </source>
</evidence>
<sequence>MKYKSHQGKIHHPSRYTKIPYDLADLERVIVQMPKETCIRTPDLTEENNYNPVLKRKLFKEVNEKRMANIFWY</sequence>
<comment type="caution">
    <text evidence="1">The sequence shown here is derived from an EMBL/GenBank/DDBJ whole genome shotgun (WGS) entry which is preliminary data.</text>
</comment>
<dbReference type="RefSeq" id="WP_152541727.1">
    <property type="nucleotide sequence ID" value="NZ_BAMD01000016.1"/>
</dbReference>
<dbReference type="AlphaFoldDB" id="W7YKY1"/>
<dbReference type="EMBL" id="BAMD01000016">
    <property type="protein sequence ID" value="GAF03019.1"/>
    <property type="molecule type" value="Genomic_DNA"/>
</dbReference>
<name>W7YKY1_9BACT</name>
<gene>
    <name evidence="1" type="ORF">JCM21142_41672</name>
</gene>